<dbReference type="Gene3D" id="3.20.20.40">
    <property type="entry name" value="1, 4-beta cellobiohydrolase"/>
    <property type="match status" value="1"/>
</dbReference>
<evidence type="ECO:0000313" key="5">
    <source>
        <dbReference type="EMBL" id="GHF19978.1"/>
    </source>
</evidence>
<feature type="active site" description="Proton donor" evidence="1">
    <location>
        <position position="156"/>
    </location>
</feature>
<evidence type="ECO:0000256" key="2">
    <source>
        <dbReference type="PIRSR" id="PIRSR001100-2"/>
    </source>
</evidence>
<sequence length="329" mass="34297">MSRLIQTLATLAALGLAAGCSSAPETGGASVAAPASTRPADSPFWVDPDSPAARQSRLWRQQGRAEEAGLLQRIAGQPAALWPAGEIDPAPLVSRVARAAKAAGRTALFTAYNIPHRDCGQHSAGGAPDAAAYRQWTGRFADAIGDAKALVVLEPDAVAHIVDGCTPGELHAEREQLLGEAIARFKEQPNTAVYLDAGNPAWITEPEKLVEPLKRAGIDRADGFALNVSNFQTTEDTTRYGKLLSAGLGGKHFVIDTSRNGNGPLPGVWCNPPGRALGTRPTTGTGDPAVDAYLWVKRPGESDGSCAGGPDAGRWWPEYALGLARGAGA</sequence>
<dbReference type="RefSeq" id="WP_190206788.1">
    <property type="nucleotide sequence ID" value="NZ_BNBI01000011.1"/>
</dbReference>
<reference evidence="5" key="2">
    <citation type="submission" date="2020-09" db="EMBL/GenBank/DDBJ databases">
        <authorList>
            <person name="Sun Q."/>
            <person name="Ohkuma M."/>
        </authorList>
    </citation>
    <scope>NUCLEOTIDE SEQUENCE</scope>
    <source>
        <strain evidence="5">JCM 4477</strain>
    </source>
</reference>
<feature type="region of interest" description="Disordered" evidence="4">
    <location>
        <begin position="25"/>
        <end position="53"/>
    </location>
</feature>
<gene>
    <name evidence="5" type="ORF">GCM10018772_51740</name>
</gene>
<feature type="active site" description="Proton acceptor" evidence="1">
    <location>
        <position position="303"/>
    </location>
</feature>
<dbReference type="SUPFAM" id="SSF51989">
    <property type="entry name" value="Glycosyl hydrolases family 6, cellulases"/>
    <property type="match status" value="1"/>
</dbReference>
<dbReference type="PROSITE" id="PS51257">
    <property type="entry name" value="PROKAR_LIPOPROTEIN"/>
    <property type="match status" value="1"/>
</dbReference>
<dbReference type="EC" id="3.2.1.-" evidence="3"/>
<proteinExistence type="inferred from homology"/>
<comment type="similarity">
    <text evidence="3">Belongs to the glycosyl hydrolase family 6.</text>
</comment>
<evidence type="ECO:0000256" key="1">
    <source>
        <dbReference type="PIRSR" id="PIRSR001100-1"/>
    </source>
</evidence>
<keyword evidence="3" id="KW-0732">Signal</keyword>
<dbReference type="Proteomes" id="UP000630718">
    <property type="component" value="Unassembled WGS sequence"/>
</dbReference>
<keyword evidence="3" id="KW-0136">Cellulose degradation</keyword>
<feature type="signal peptide" evidence="3">
    <location>
        <begin position="1"/>
        <end position="23"/>
    </location>
</feature>
<feature type="binding site" evidence="2">
    <location>
        <position position="301"/>
    </location>
    <ligand>
        <name>substrate</name>
    </ligand>
</feature>
<keyword evidence="3" id="KW-0326">Glycosidase</keyword>
<feature type="binding site" evidence="2">
    <location>
        <position position="230"/>
    </location>
    <ligand>
        <name>substrate</name>
    </ligand>
</feature>
<dbReference type="GO" id="GO:0004553">
    <property type="term" value="F:hydrolase activity, hydrolyzing O-glycosyl compounds"/>
    <property type="evidence" value="ECO:0007669"/>
    <property type="project" value="InterPro"/>
</dbReference>
<reference evidence="5" key="1">
    <citation type="journal article" date="2014" name="Int. J. Syst. Evol. Microbiol.">
        <title>Complete genome sequence of Corynebacterium casei LMG S-19264T (=DSM 44701T), isolated from a smear-ripened cheese.</title>
        <authorList>
            <consortium name="US DOE Joint Genome Institute (JGI-PGF)"/>
            <person name="Walter F."/>
            <person name="Albersmeier A."/>
            <person name="Kalinowski J."/>
            <person name="Ruckert C."/>
        </authorList>
    </citation>
    <scope>NUCLEOTIDE SEQUENCE</scope>
    <source>
        <strain evidence="5">JCM 4477</strain>
    </source>
</reference>
<keyword evidence="3" id="KW-0624">Polysaccharide degradation</keyword>
<feature type="binding site" evidence="2">
    <location>
        <position position="269"/>
    </location>
    <ligand>
        <name>substrate</name>
    </ligand>
</feature>
<evidence type="ECO:0000313" key="6">
    <source>
        <dbReference type="Proteomes" id="UP000630718"/>
    </source>
</evidence>
<feature type="chain" id="PRO_5039742234" description="Glucanase" evidence="3">
    <location>
        <begin position="24"/>
        <end position="329"/>
    </location>
</feature>
<dbReference type="PANTHER" id="PTHR34876:SF4">
    <property type="entry name" value="1,4-BETA-D-GLUCAN CELLOBIOHYDROLASE C-RELATED"/>
    <property type="match status" value="1"/>
</dbReference>
<feature type="binding site" evidence="2">
    <location>
        <position position="297"/>
    </location>
    <ligand>
        <name>substrate</name>
    </ligand>
</feature>
<protein>
    <recommendedName>
        <fullName evidence="3">Glucanase</fullName>
        <ecNumber evidence="3">3.2.1.-</ecNumber>
    </recommendedName>
</protein>
<dbReference type="InterPro" id="IPR016288">
    <property type="entry name" value="Beta_cellobiohydrolase"/>
</dbReference>
<dbReference type="InterPro" id="IPR036434">
    <property type="entry name" value="Beta_cellobiohydrolase_sf"/>
</dbReference>
<feature type="binding site" evidence="2">
    <location>
        <position position="82"/>
    </location>
    <ligand>
        <name>substrate</name>
    </ligand>
</feature>
<dbReference type="EMBL" id="BNBI01000011">
    <property type="protein sequence ID" value="GHF19978.1"/>
    <property type="molecule type" value="Genomic_DNA"/>
</dbReference>
<keyword evidence="3" id="KW-0119">Carbohydrate metabolism</keyword>
<accession>A0A919E759</accession>
<feature type="binding site" evidence="2">
    <location>
        <position position="202"/>
    </location>
    <ligand>
        <name>substrate</name>
    </ligand>
</feature>
<evidence type="ECO:0000256" key="4">
    <source>
        <dbReference type="SAM" id="MobiDB-lite"/>
    </source>
</evidence>
<comment type="caution">
    <text evidence="5">The sequence shown here is derived from an EMBL/GenBank/DDBJ whole genome shotgun (WGS) entry which is preliminary data.</text>
</comment>
<dbReference type="PIRSF" id="PIRSF001100">
    <property type="entry name" value="Beta_cellobiohydrolase"/>
    <property type="match status" value="1"/>
</dbReference>
<dbReference type="Pfam" id="PF01341">
    <property type="entry name" value="Glyco_hydro_6"/>
    <property type="match status" value="1"/>
</dbReference>
<name>A0A919E759_9ACTN</name>
<evidence type="ECO:0000256" key="3">
    <source>
        <dbReference type="RuleBase" id="RU361186"/>
    </source>
</evidence>
<organism evidence="5 6">
    <name type="scientific">Streptomyces fumanus</name>
    <dbReference type="NCBI Taxonomy" id="67302"/>
    <lineage>
        <taxon>Bacteria</taxon>
        <taxon>Bacillati</taxon>
        <taxon>Actinomycetota</taxon>
        <taxon>Actinomycetes</taxon>
        <taxon>Kitasatosporales</taxon>
        <taxon>Streptomycetaceae</taxon>
        <taxon>Streptomyces</taxon>
    </lineage>
</organism>
<dbReference type="AlphaFoldDB" id="A0A919E759"/>
<dbReference type="PANTHER" id="PTHR34876">
    <property type="match status" value="1"/>
</dbReference>
<dbReference type="PRINTS" id="PR00733">
    <property type="entry name" value="GLHYDRLASE6"/>
</dbReference>
<keyword evidence="6" id="KW-1185">Reference proteome</keyword>
<keyword evidence="3" id="KW-0378">Hydrolase</keyword>
<dbReference type="GO" id="GO:0030245">
    <property type="term" value="P:cellulose catabolic process"/>
    <property type="evidence" value="ECO:0007669"/>
    <property type="project" value="UniProtKB-KW"/>
</dbReference>